<feature type="transmembrane region" description="Helical" evidence="2">
    <location>
        <begin position="219"/>
        <end position="241"/>
    </location>
</feature>
<feature type="transmembrane region" description="Helical" evidence="2">
    <location>
        <begin position="262"/>
        <end position="278"/>
    </location>
</feature>
<keyword evidence="2" id="KW-0472">Membrane</keyword>
<protein>
    <submittedName>
        <fullName evidence="3">Uncharacterized protein</fullName>
    </submittedName>
</protein>
<feature type="transmembrane region" description="Helical" evidence="2">
    <location>
        <begin position="90"/>
        <end position="110"/>
    </location>
</feature>
<name>A0A9P8L7S1_9PEZI</name>
<feature type="transmembrane region" description="Helical" evidence="2">
    <location>
        <begin position="38"/>
        <end position="60"/>
    </location>
</feature>
<proteinExistence type="predicted"/>
<dbReference type="AlphaFoldDB" id="A0A9P8L7S1"/>
<dbReference type="PANTHER" id="PTHR37544:SF1">
    <property type="entry name" value="PHOSPHORIBOSYLAMINOIMIDAZOLE-SUCCINOCARBOXAMIDE SYNTHASE"/>
    <property type="match status" value="1"/>
</dbReference>
<keyword evidence="2" id="KW-0812">Transmembrane</keyword>
<dbReference type="EMBL" id="JAGHQM010001559">
    <property type="protein sequence ID" value="KAH0553187.1"/>
    <property type="molecule type" value="Genomic_DNA"/>
</dbReference>
<dbReference type="PANTHER" id="PTHR37544">
    <property type="entry name" value="SPRAY-RELATED"/>
    <property type="match status" value="1"/>
</dbReference>
<dbReference type="Pfam" id="PF11915">
    <property type="entry name" value="DUF3433"/>
    <property type="match status" value="1"/>
</dbReference>
<feature type="region of interest" description="Disordered" evidence="1">
    <location>
        <begin position="483"/>
        <end position="505"/>
    </location>
</feature>
<evidence type="ECO:0000313" key="4">
    <source>
        <dbReference type="Proteomes" id="UP000750711"/>
    </source>
</evidence>
<evidence type="ECO:0000256" key="1">
    <source>
        <dbReference type="SAM" id="MobiDB-lite"/>
    </source>
</evidence>
<sequence>MGWTGVHNQINDLAPFSQLASPNGAPASALFGNGLSTWYSWLGLGAVWVMTPLASEVIYFDTDYCTNPDLDSPNPCWPPRMSVNTDITRTLQVLLSISAAVVATTAIMWFHKPCGISGDPTSIAAIAAIMGHPDVAADFRTLDPEIKIEELKKLLKDKKYKLGYYRLSDGTERYGIIPASEGDGEEQEGRPVPRGIDSGLPISQSRWKPSFINGWRDSVLLIDGLFFFFLVGILGTTAAYFKTVGNSNLAKVFESKSVARRVVFALLGSLAAFNWGRLGRGELLHTPQGRRYTLGGQLLMHFPLSAESQTLAPYMRLDQSDADPTSTILLRKRTLPITAFFPMLVNRHFPAAAIAFTSLLSEFLVVTLAGMPYRPGQLRGEFYFCGITSLAILVIMLTSLVLFNVWRRFLPHLPRKPDSVAAVMTYVCDSRMNADFEGLEHDSVSKRDKTIKKLGKRYKYGLRRRPGGGAGWVVDETGETHVRKVSEESSTSSQISHGLQGHGTV</sequence>
<evidence type="ECO:0000256" key="2">
    <source>
        <dbReference type="SAM" id="Phobius"/>
    </source>
</evidence>
<accession>A0A9P8L7S1</accession>
<organism evidence="3 4">
    <name type="scientific">Trichoglossum hirsutum</name>
    <dbReference type="NCBI Taxonomy" id="265104"/>
    <lineage>
        <taxon>Eukaryota</taxon>
        <taxon>Fungi</taxon>
        <taxon>Dikarya</taxon>
        <taxon>Ascomycota</taxon>
        <taxon>Pezizomycotina</taxon>
        <taxon>Geoglossomycetes</taxon>
        <taxon>Geoglossales</taxon>
        <taxon>Geoglossaceae</taxon>
        <taxon>Trichoglossum</taxon>
    </lineage>
</organism>
<comment type="caution">
    <text evidence="3">The sequence shown here is derived from an EMBL/GenBank/DDBJ whole genome shotgun (WGS) entry which is preliminary data.</text>
</comment>
<keyword evidence="4" id="KW-1185">Reference proteome</keyword>
<dbReference type="Proteomes" id="UP000750711">
    <property type="component" value="Unassembled WGS sequence"/>
</dbReference>
<feature type="transmembrane region" description="Helical" evidence="2">
    <location>
        <begin position="349"/>
        <end position="370"/>
    </location>
</feature>
<gene>
    <name evidence="3" type="ORF">GP486_006635</name>
</gene>
<dbReference type="InterPro" id="IPR021840">
    <property type="entry name" value="DUF3433"/>
</dbReference>
<evidence type="ECO:0000313" key="3">
    <source>
        <dbReference type="EMBL" id="KAH0553187.1"/>
    </source>
</evidence>
<keyword evidence="2" id="KW-1133">Transmembrane helix</keyword>
<feature type="transmembrane region" description="Helical" evidence="2">
    <location>
        <begin position="382"/>
        <end position="406"/>
    </location>
</feature>
<reference evidence="3" key="1">
    <citation type="submission" date="2021-03" db="EMBL/GenBank/DDBJ databases">
        <title>Comparative genomics and phylogenomic investigation of the class Geoglossomycetes provide insights into ecological specialization and systematics.</title>
        <authorList>
            <person name="Melie T."/>
            <person name="Pirro S."/>
            <person name="Miller A.N."/>
            <person name="Quandt A."/>
        </authorList>
    </citation>
    <scope>NUCLEOTIDE SEQUENCE</scope>
    <source>
        <strain evidence="3">CAQ_001_2017</strain>
    </source>
</reference>